<reference evidence="2" key="1">
    <citation type="submission" date="2022-08" db="EMBL/GenBank/DDBJ databases">
        <title>A global survey of hypervirulent Aeromonas hydrophila identified this emerging pathogen in farmed fish in the lower Mekong River basin.</title>
        <authorList>
            <person name="Xu T."/>
            <person name="Rasmussen-Ivey C.R."/>
            <person name="Moen F.S."/>
            <person name="Fernandez Bravo A."/>
            <person name="Lamy B."/>
            <person name="Beaz-Hidalgo R."/>
            <person name="Khan C.D."/>
            <person name="Castro Escarpulli G."/>
            <person name="Yasin I.S.M."/>
            <person name="Figueras M.J."/>
            <person name="Azzam Sayuti M."/>
            <person name="Karim M.M."/>
            <person name="Alam K.M."/>
            <person name="Le T.T.T."/>
            <person name="Thao N.H.P."/>
            <person name="Addo S."/>
            <person name="Duodu S."/>
            <person name="Ali S."/>
            <person name="Mey S."/>
            <person name="Somony T."/>
            <person name="Liles M.R."/>
        </authorList>
    </citation>
    <scope>NUCLEOTIDE SEQUENCE</scope>
    <source>
        <strain evidence="2">0.14</strain>
    </source>
</reference>
<feature type="domain" description="DUF4113" evidence="1">
    <location>
        <begin position="1"/>
        <end position="48"/>
    </location>
</feature>
<accession>A0AAW5M6Q9</accession>
<dbReference type="EMBL" id="JANLFC010000012">
    <property type="protein sequence ID" value="MCR4447412.1"/>
    <property type="molecule type" value="Genomic_DNA"/>
</dbReference>
<evidence type="ECO:0000313" key="3">
    <source>
        <dbReference type="Proteomes" id="UP001204061"/>
    </source>
</evidence>
<evidence type="ECO:0000259" key="1">
    <source>
        <dbReference type="Pfam" id="PF13438"/>
    </source>
</evidence>
<dbReference type="Proteomes" id="UP001204061">
    <property type="component" value="Unassembled WGS sequence"/>
</dbReference>
<dbReference type="Pfam" id="PF13438">
    <property type="entry name" value="DUF4113"/>
    <property type="match status" value="1"/>
</dbReference>
<organism evidence="2 3">
    <name type="scientific">Aeromonas veronii</name>
    <dbReference type="NCBI Taxonomy" id="654"/>
    <lineage>
        <taxon>Bacteria</taxon>
        <taxon>Pseudomonadati</taxon>
        <taxon>Pseudomonadota</taxon>
        <taxon>Gammaproteobacteria</taxon>
        <taxon>Aeromonadales</taxon>
        <taxon>Aeromonadaceae</taxon>
        <taxon>Aeromonas</taxon>
    </lineage>
</organism>
<name>A0AAW5M6Q9_AERVE</name>
<evidence type="ECO:0000313" key="2">
    <source>
        <dbReference type="EMBL" id="MCR4447412.1"/>
    </source>
</evidence>
<proteinExistence type="predicted"/>
<dbReference type="AlphaFoldDB" id="A0AAW5M6Q9"/>
<protein>
    <submittedName>
        <fullName evidence="2">DUF4113 domain-containing protein</fullName>
    </submittedName>
</protein>
<dbReference type="InterPro" id="IPR025188">
    <property type="entry name" value="DUF4113"/>
</dbReference>
<gene>
    <name evidence="2" type="ORF">NS965_03315</name>
</gene>
<sequence>MQVIDRINQGRLGKVYFASRGRDTSEWMMKREQLSPRYTTSIKGIPVVKA</sequence>
<comment type="caution">
    <text evidence="2">The sequence shown here is derived from an EMBL/GenBank/DDBJ whole genome shotgun (WGS) entry which is preliminary data.</text>
</comment>